<dbReference type="eggNOG" id="COG1086">
    <property type="taxonomic scope" value="Bacteria"/>
</dbReference>
<feature type="transmembrane region" description="Helical" evidence="2">
    <location>
        <begin position="12"/>
        <end position="32"/>
    </location>
</feature>
<dbReference type="PANTHER" id="PTHR43318">
    <property type="entry name" value="UDP-N-ACETYLGLUCOSAMINE 4,6-DEHYDRATASE"/>
    <property type="match status" value="1"/>
</dbReference>
<dbReference type="OrthoDB" id="9803111at2"/>
<dbReference type="Pfam" id="PF02719">
    <property type="entry name" value="Polysacc_synt_2"/>
    <property type="match status" value="1"/>
</dbReference>
<feature type="transmembrane region" description="Helical" evidence="2">
    <location>
        <begin position="116"/>
        <end position="137"/>
    </location>
</feature>
<protein>
    <submittedName>
        <fullName evidence="4">Polysaccharide biosynthesis protein CapD</fullName>
    </submittedName>
</protein>
<evidence type="ECO:0000256" key="1">
    <source>
        <dbReference type="ARBA" id="ARBA00007430"/>
    </source>
</evidence>
<dbReference type="RefSeq" id="WP_011511237.1">
    <property type="nucleotide sequence ID" value="NC_007964.1"/>
</dbReference>
<dbReference type="InterPro" id="IPR036291">
    <property type="entry name" value="NAD(P)-bd_dom_sf"/>
</dbReference>
<dbReference type="Gene3D" id="3.40.50.720">
    <property type="entry name" value="NAD(P)-binding Rossmann-like Domain"/>
    <property type="match status" value="2"/>
</dbReference>
<dbReference type="KEGG" id="nha:Nham_2799"/>
<comment type="similarity">
    <text evidence="1">Belongs to the polysaccharide synthase family.</text>
</comment>
<evidence type="ECO:0000313" key="5">
    <source>
        <dbReference type="Proteomes" id="UP000001953"/>
    </source>
</evidence>
<feature type="domain" description="Polysaccharide biosynthesis protein CapD-like" evidence="3">
    <location>
        <begin position="295"/>
        <end position="587"/>
    </location>
</feature>
<dbReference type="Proteomes" id="UP000001953">
    <property type="component" value="Chromosome"/>
</dbReference>
<dbReference type="AlphaFoldDB" id="Q1QJM6"/>
<reference evidence="4 5" key="1">
    <citation type="submission" date="2006-03" db="EMBL/GenBank/DDBJ databases">
        <title>Complete sequence of chromosome of Nitrobacter hamburgensis X14.</title>
        <authorList>
            <consortium name="US DOE Joint Genome Institute"/>
            <person name="Copeland A."/>
            <person name="Lucas S."/>
            <person name="Lapidus A."/>
            <person name="Barry K."/>
            <person name="Detter J.C."/>
            <person name="Glavina del Rio T."/>
            <person name="Hammon N."/>
            <person name="Israni S."/>
            <person name="Dalin E."/>
            <person name="Tice H."/>
            <person name="Pitluck S."/>
            <person name="Chain P."/>
            <person name="Malfatti S."/>
            <person name="Shin M."/>
            <person name="Vergez L."/>
            <person name="Schmutz J."/>
            <person name="Larimer F."/>
            <person name="Land M."/>
            <person name="Hauser L."/>
            <person name="Kyrpides N."/>
            <person name="Ivanova N."/>
            <person name="Ward B."/>
            <person name="Arp D."/>
            <person name="Klotz M."/>
            <person name="Stein L."/>
            <person name="O'Mullan G."/>
            <person name="Starkenburg S."/>
            <person name="Sayavedra L."/>
            <person name="Poret-Peterson A.T."/>
            <person name="Gentry M.E."/>
            <person name="Bruce D."/>
            <person name="Richardson P."/>
        </authorList>
    </citation>
    <scope>NUCLEOTIDE SEQUENCE [LARGE SCALE GENOMIC DNA]</scope>
    <source>
        <strain evidence="5">DSM 10229 / NCIMB 13809 / X14</strain>
    </source>
</reference>
<keyword evidence="2" id="KW-0812">Transmembrane</keyword>
<keyword evidence="5" id="KW-1185">Reference proteome</keyword>
<dbReference type="InterPro" id="IPR051203">
    <property type="entry name" value="Polysaccharide_Synthase-Rel"/>
</dbReference>
<organism evidence="4 5">
    <name type="scientific">Nitrobacter hamburgensis (strain DSM 10229 / NCIMB 13809 / X14)</name>
    <dbReference type="NCBI Taxonomy" id="323097"/>
    <lineage>
        <taxon>Bacteria</taxon>
        <taxon>Pseudomonadati</taxon>
        <taxon>Pseudomonadota</taxon>
        <taxon>Alphaproteobacteria</taxon>
        <taxon>Hyphomicrobiales</taxon>
        <taxon>Nitrobacteraceae</taxon>
        <taxon>Nitrobacter</taxon>
    </lineage>
</organism>
<feature type="transmembrane region" description="Helical" evidence="2">
    <location>
        <begin position="44"/>
        <end position="67"/>
    </location>
</feature>
<dbReference type="EMBL" id="CP000319">
    <property type="protein sequence ID" value="ABE63571.1"/>
    <property type="molecule type" value="Genomic_DNA"/>
</dbReference>
<accession>Q1QJM6</accession>
<dbReference type="SUPFAM" id="SSF51735">
    <property type="entry name" value="NAD(P)-binding Rossmann-fold domains"/>
    <property type="match status" value="1"/>
</dbReference>
<keyword evidence="2" id="KW-0472">Membrane</keyword>
<dbReference type="HOGENOM" id="CLU_013560_5_0_5"/>
<proteinExistence type="inferred from homology"/>
<evidence type="ECO:0000259" key="3">
    <source>
        <dbReference type="Pfam" id="PF02719"/>
    </source>
</evidence>
<keyword evidence="2" id="KW-1133">Transmembrane helix</keyword>
<gene>
    <name evidence="4" type="ordered locus">Nham_2799</name>
</gene>
<evidence type="ECO:0000313" key="4">
    <source>
        <dbReference type="EMBL" id="ABE63571.1"/>
    </source>
</evidence>
<dbReference type="InterPro" id="IPR003869">
    <property type="entry name" value="Polysac_CapD-like"/>
</dbReference>
<dbReference type="PANTHER" id="PTHR43318:SF1">
    <property type="entry name" value="POLYSACCHARIDE BIOSYNTHESIS PROTEIN EPSC-RELATED"/>
    <property type="match status" value="1"/>
</dbReference>
<name>Q1QJM6_NITHX</name>
<sequence length="633" mass="69183">MTPVSHLTSRNLLIAVHDALATVAAVLVSFYVRFGTAQLDDRLPLLLTILPPFVILSVIVCYIFNLTTTKWRFISFPDVFNIVRAATVLTVALIALDYIFVAPNVQGTFFFGKVTIVLYWFLEIFFLSGLRFVYRYFRYTRTRNKARISDAAPALLLGLTADVEIALRAIESGAIKQFWPVGILSSSAADQGQLVRNTPVLGSVDDLKEVVSDFAYRDKAIKRLVLTASAFNAESKPESVIIQARQLGLIVSQLPSLQDGYAPQLRPVAVEDLLLRSSEKIDYARLDAFVRNKAVIVTGGGGSIGSEICDRVVTFGAARLLVIENSEPALYATLETTRTGEASVEGRIADVRDRARISQLMNEFKPDIVFHAAALKHVPILERDWTEGIKTNIFGSINVADAAVAAGAEAMVMISTDKAIEPVSMLGLTKRFAEMYCQALDEQLAEKAPPVAPARLISVRFGNVLASKGSVVPKFKAQIEAGGPVTVTHPDMVRYFMTIREACDLVITAAAHASSGTNRNVSVYVLNMGQPVRIVDLAERMIELSGLQVGRDVEIVFTGVRPGERLNEILFGNKEMTVEIGIKGILAATPKQPSMQALRAWIAILEEAIERDDRGAIKAALIEAVPEFSRQSA</sequence>
<evidence type="ECO:0000256" key="2">
    <source>
        <dbReference type="SAM" id="Phobius"/>
    </source>
</evidence>
<dbReference type="STRING" id="323097.Nham_2799"/>
<feature type="transmembrane region" description="Helical" evidence="2">
    <location>
        <begin position="79"/>
        <end position="101"/>
    </location>
</feature>